<dbReference type="InterPro" id="IPR007305">
    <property type="entry name" value="Vesicle_transpt_Got1/SFT2"/>
</dbReference>
<evidence type="ECO:0000256" key="9">
    <source>
        <dbReference type="RuleBase" id="RU363111"/>
    </source>
</evidence>
<evidence type="ECO:0000313" key="11">
    <source>
        <dbReference type="Proteomes" id="UP001230051"/>
    </source>
</evidence>
<sequence>MDKLKRVFSGQDSNDNTNVLSEAVSDATSLGWGTRVKGFIACFAIGVLCSILGVCLLWVPRNGLVLFAVFYTLGNISAIGSTFFLMGPLKQMKKMVEPTRAIATTVMLVSLILTLCSAFWWKNKGLAVLFCILQFFAFAWYSLSFIPFARDAVKSCFSVCLS</sequence>
<dbReference type="AlphaFoldDB" id="A0AAD8G4M0"/>
<dbReference type="GO" id="GO:0012505">
    <property type="term" value="C:endomembrane system"/>
    <property type="evidence" value="ECO:0007669"/>
    <property type="project" value="UniProtKB-ARBA"/>
</dbReference>
<organism evidence="10 11">
    <name type="scientific">Acipenser oxyrinchus oxyrinchus</name>
    <dbReference type="NCBI Taxonomy" id="40147"/>
    <lineage>
        <taxon>Eukaryota</taxon>
        <taxon>Metazoa</taxon>
        <taxon>Chordata</taxon>
        <taxon>Craniata</taxon>
        <taxon>Vertebrata</taxon>
        <taxon>Euteleostomi</taxon>
        <taxon>Actinopterygii</taxon>
        <taxon>Chondrostei</taxon>
        <taxon>Acipenseriformes</taxon>
        <taxon>Acipenseridae</taxon>
        <taxon>Acipenser</taxon>
    </lineage>
</organism>
<dbReference type="Pfam" id="PF04178">
    <property type="entry name" value="Got1"/>
    <property type="match status" value="1"/>
</dbReference>
<gene>
    <name evidence="10" type="primary">SFT2D2</name>
    <name evidence="10" type="ORF">AOXY_G10472</name>
</gene>
<comment type="caution">
    <text evidence="10">The sequence shown here is derived from an EMBL/GenBank/DDBJ whole genome shotgun (WGS) entry which is preliminary data.</text>
</comment>
<dbReference type="PANTHER" id="PTHR23137">
    <property type="entry name" value="VESICLE TRANSPORT PROTEIN-RELATED"/>
    <property type="match status" value="1"/>
</dbReference>
<protein>
    <recommendedName>
        <fullName evidence="9">Vesicle transport protein</fullName>
    </recommendedName>
</protein>
<feature type="transmembrane region" description="Helical" evidence="9">
    <location>
        <begin position="65"/>
        <end position="89"/>
    </location>
</feature>
<evidence type="ECO:0000313" key="10">
    <source>
        <dbReference type="EMBL" id="KAK1167718.1"/>
    </source>
</evidence>
<comment type="function">
    <text evidence="1 9">May be involved in fusion of retrograde transport vesicles derived from an endocytic compartment with the Golgi complex.</text>
</comment>
<dbReference type="GO" id="GO:0016020">
    <property type="term" value="C:membrane"/>
    <property type="evidence" value="ECO:0007669"/>
    <property type="project" value="UniProtKB-SubCell"/>
</dbReference>
<evidence type="ECO:0000256" key="4">
    <source>
        <dbReference type="ARBA" id="ARBA00022692"/>
    </source>
</evidence>
<keyword evidence="4 9" id="KW-0812">Transmembrane</keyword>
<evidence type="ECO:0000256" key="2">
    <source>
        <dbReference type="ARBA" id="ARBA00004141"/>
    </source>
</evidence>
<dbReference type="GO" id="GO:0016192">
    <property type="term" value="P:vesicle-mediated transport"/>
    <property type="evidence" value="ECO:0007669"/>
    <property type="project" value="InterPro"/>
</dbReference>
<feature type="transmembrane region" description="Helical" evidence="9">
    <location>
        <begin position="127"/>
        <end position="148"/>
    </location>
</feature>
<evidence type="ECO:0000256" key="1">
    <source>
        <dbReference type="ARBA" id="ARBA00003566"/>
    </source>
</evidence>
<comment type="similarity">
    <text evidence="8 9">Belongs to the SFT2 family.</text>
</comment>
<keyword evidence="11" id="KW-1185">Reference proteome</keyword>
<dbReference type="GO" id="GO:0005737">
    <property type="term" value="C:cytoplasm"/>
    <property type="evidence" value="ECO:0007669"/>
    <property type="project" value="UniProtKB-ARBA"/>
</dbReference>
<keyword evidence="5 9" id="KW-0653">Protein transport</keyword>
<proteinExistence type="inferred from homology"/>
<keyword evidence="3 9" id="KW-0813">Transport</keyword>
<feature type="transmembrane region" description="Helical" evidence="9">
    <location>
        <begin position="101"/>
        <end position="121"/>
    </location>
</feature>
<evidence type="ECO:0000256" key="3">
    <source>
        <dbReference type="ARBA" id="ARBA00022448"/>
    </source>
</evidence>
<accession>A0AAD8G4M0</accession>
<dbReference type="PANTHER" id="PTHR23137:SF1">
    <property type="entry name" value="VESICLE TRANSPORT PROTEIN SFT2B"/>
    <property type="match status" value="1"/>
</dbReference>
<dbReference type="Proteomes" id="UP001230051">
    <property type="component" value="Unassembled WGS sequence"/>
</dbReference>
<evidence type="ECO:0000256" key="5">
    <source>
        <dbReference type="ARBA" id="ARBA00022927"/>
    </source>
</evidence>
<reference evidence="10" key="1">
    <citation type="submission" date="2022-02" db="EMBL/GenBank/DDBJ databases">
        <title>Atlantic sturgeon de novo genome assembly.</title>
        <authorList>
            <person name="Stock M."/>
            <person name="Klopp C."/>
            <person name="Guiguen Y."/>
            <person name="Cabau C."/>
            <person name="Parinello H."/>
            <person name="Santidrian Yebra-Pimentel E."/>
            <person name="Kuhl H."/>
            <person name="Dirks R.P."/>
            <person name="Guessner J."/>
            <person name="Wuertz S."/>
            <person name="Du K."/>
            <person name="Schartl M."/>
        </authorList>
    </citation>
    <scope>NUCLEOTIDE SEQUENCE</scope>
    <source>
        <strain evidence="10">STURGEONOMICS-FGT-2020</strain>
        <tissue evidence="10">Whole blood</tissue>
    </source>
</reference>
<name>A0AAD8G4M0_ACIOX</name>
<dbReference type="EMBL" id="JAGXEW010000009">
    <property type="protein sequence ID" value="KAK1167718.1"/>
    <property type="molecule type" value="Genomic_DNA"/>
</dbReference>
<dbReference type="GO" id="GO:0015031">
    <property type="term" value="P:protein transport"/>
    <property type="evidence" value="ECO:0007669"/>
    <property type="project" value="UniProtKB-KW"/>
</dbReference>
<evidence type="ECO:0000256" key="7">
    <source>
        <dbReference type="ARBA" id="ARBA00023136"/>
    </source>
</evidence>
<keyword evidence="7 9" id="KW-0472">Membrane</keyword>
<evidence type="ECO:0000256" key="8">
    <source>
        <dbReference type="ARBA" id="ARBA00025800"/>
    </source>
</evidence>
<keyword evidence="6 9" id="KW-1133">Transmembrane helix</keyword>
<feature type="transmembrane region" description="Helical" evidence="9">
    <location>
        <begin position="38"/>
        <end position="59"/>
    </location>
</feature>
<dbReference type="InterPro" id="IPR011691">
    <property type="entry name" value="Vesicle_transpt_SFT2"/>
</dbReference>
<evidence type="ECO:0000256" key="6">
    <source>
        <dbReference type="ARBA" id="ARBA00022989"/>
    </source>
</evidence>
<comment type="subcellular location">
    <subcellularLocation>
        <location evidence="2 9">Membrane</location>
        <topology evidence="2 9">Multi-pass membrane protein</topology>
    </subcellularLocation>
</comment>